<dbReference type="GO" id="GO:0004144">
    <property type="term" value="F:diacylglycerol O-acyltransferase activity"/>
    <property type="evidence" value="ECO:0007669"/>
    <property type="project" value="InterPro"/>
</dbReference>
<dbReference type="EMBL" id="CP030073">
    <property type="protein sequence ID" value="AWW42782.1"/>
    <property type="molecule type" value="Genomic_DNA"/>
</dbReference>
<reference evidence="2 3" key="1">
    <citation type="journal article" date="2019" name="Int. J. Syst. Evol. Microbiol.">
        <title>Streptomyces cadmiisoli sp. nov., a novel actinomycete isolated from cadmium-contaminated soil.</title>
        <authorList>
            <person name="Li K."/>
            <person name="Tang X."/>
            <person name="Zhao J."/>
            <person name="Guo Y."/>
            <person name="Tang Y."/>
            <person name="Gao J."/>
        </authorList>
    </citation>
    <scope>NUCLEOTIDE SEQUENCE [LARGE SCALE GENOMIC DNA]</scope>
    <source>
        <strain evidence="2 3">ZFG47</strain>
    </source>
</reference>
<dbReference type="Pfam" id="PF03007">
    <property type="entry name" value="WS_DGAT_cat"/>
    <property type="match status" value="1"/>
</dbReference>
<feature type="domain" description="O-acyltransferase WSD1-like N-terminal" evidence="1">
    <location>
        <begin position="48"/>
        <end position="169"/>
    </location>
</feature>
<name>A0A2Z4JC31_9ACTN</name>
<sequence length="413" mass="44233">MRSQPGTDGHLPPTLPMGAADIAYHLATRGRPLPVAFVFAFTGRAPSLDALRARVAERAHHIPALRYGIERRRRRLVLADRVAVERHVHEAWLSDDTDGSGTGRLMLARPMTAEGRPPWQVWLVHGPDGGYTLGYRSDHTLQDGVGAAHTARALLDDHPDDGPPGHPCAWPTARGVADALRDVTASLRAPVAKPAFAMPVTGRTRVCHADTALTRLRLIGREHGGTVNDVYLAALAHAVRVWHLKETGTAHPPLPVAVPMSVRAAGEETAPGNRMVVARLLLPCDEVSPKKVLARTVAATGRMRTSRQRDAVRLMLAAAPRAFGGRIGTRLVNGAVVAGPASSVNFGDALVHQGAASRRAAVFSELAAGVRMMTTLTGQRDTACLTLVHDEALRNAGDLPDLWLAALRELERA</sequence>
<dbReference type="UniPathway" id="UPA00282"/>
<dbReference type="InterPro" id="IPR023213">
    <property type="entry name" value="CAT-like_dom_sf"/>
</dbReference>
<proteinExistence type="predicted"/>
<dbReference type="AlphaFoldDB" id="A0A2Z4JC31"/>
<dbReference type="Gene3D" id="3.30.559.10">
    <property type="entry name" value="Chloramphenicol acetyltransferase-like domain"/>
    <property type="match status" value="1"/>
</dbReference>
<evidence type="ECO:0000259" key="1">
    <source>
        <dbReference type="Pfam" id="PF03007"/>
    </source>
</evidence>
<evidence type="ECO:0000313" key="2">
    <source>
        <dbReference type="EMBL" id="AWW42782.1"/>
    </source>
</evidence>
<gene>
    <name evidence="2" type="ORF">DN051_32655</name>
</gene>
<evidence type="ECO:0000313" key="3">
    <source>
        <dbReference type="Proteomes" id="UP000249616"/>
    </source>
</evidence>
<organism evidence="2 3">
    <name type="scientific">Streptomyces cadmiisoli</name>
    <dbReference type="NCBI Taxonomy" id="2184053"/>
    <lineage>
        <taxon>Bacteria</taxon>
        <taxon>Bacillati</taxon>
        <taxon>Actinomycetota</taxon>
        <taxon>Actinomycetes</taxon>
        <taxon>Kitasatosporales</taxon>
        <taxon>Streptomycetaceae</taxon>
        <taxon>Streptomyces</taxon>
        <taxon>Streptomyces aurantiacus group</taxon>
    </lineage>
</organism>
<dbReference type="GO" id="GO:0019432">
    <property type="term" value="P:triglyceride biosynthetic process"/>
    <property type="evidence" value="ECO:0007669"/>
    <property type="project" value="UniProtKB-UniPathway"/>
</dbReference>
<dbReference type="KEGG" id="scad:DN051_32655"/>
<dbReference type="Proteomes" id="UP000249616">
    <property type="component" value="Chromosome"/>
</dbReference>
<dbReference type="SUPFAM" id="SSF52777">
    <property type="entry name" value="CoA-dependent acyltransferases"/>
    <property type="match status" value="1"/>
</dbReference>
<keyword evidence="3" id="KW-1185">Reference proteome</keyword>
<dbReference type="InterPro" id="IPR004255">
    <property type="entry name" value="O-acyltransferase_WSD1_N"/>
</dbReference>
<protein>
    <submittedName>
        <fullName evidence="2">Condensation protein</fullName>
    </submittedName>
</protein>
<accession>A0A2Z4JC31</accession>